<dbReference type="RefSeq" id="WP_279243904.1">
    <property type="nucleotide sequence ID" value="NZ_SHNN01000001.1"/>
</dbReference>
<keyword evidence="2" id="KW-0663">Pyridoxal phosphate</keyword>
<dbReference type="InterPro" id="IPR036052">
    <property type="entry name" value="TrpB-like_PALP_sf"/>
</dbReference>
<dbReference type="Gene3D" id="3.40.50.1100">
    <property type="match status" value="2"/>
</dbReference>
<dbReference type="Pfam" id="PF00291">
    <property type="entry name" value="PALP"/>
    <property type="match status" value="1"/>
</dbReference>
<name>A0ABT3TES6_9GAMM</name>
<reference evidence="4" key="1">
    <citation type="submission" date="2019-02" db="EMBL/GenBank/DDBJ databases">
        <authorList>
            <person name="Li S.-H."/>
        </authorList>
    </citation>
    <scope>NUCLEOTIDE SEQUENCE</scope>
    <source>
        <strain evidence="4">IMCC14734</strain>
    </source>
</reference>
<gene>
    <name evidence="4" type="ORF">EYC98_03470</name>
</gene>
<evidence type="ECO:0000259" key="3">
    <source>
        <dbReference type="Pfam" id="PF00291"/>
    </source>
</evidence>
<evidence type="ECO:0000256" key="2">
    <source>
        <dbReference type="ARBA" id="ARBA00022898"/>
    </source>
</evidence>
<dbReference type="EMBL" id="SHNN01000001">
    <property type="protein sequence ID" value="MCX2979919.1"/>
    <property type="molecule type" value="Genomic_DNA"/>
</dbReference>
<feature type="domain" description="Tryptophan synthase beta chain-like PALP" evidence="3">
    <location>
        <begin position="22"/>
        <end position="308"/>
    </location>
</feature>
<comment type="caution">
    <text evidence="4">The sequence shown here is derived from an EMBL/GenBank/DDBJ whole genome shotgun (WGS) entry which is preliminary data.</text>
</comment>
<sequence length="318" mass="33077">MGETTLAVEFSDIEAAAERIAGLVHRTPVLTSSRLNEHCGSDLYFKCENLQKAGAFKARGASNAVYSLAEADLAAGVATHSSGNHGAALAMAAASRGIGAHIVMPENAVGAKQEAVAAYGGSIIKCESNLPAREAMLEQVVAKTGAGVVHPYNDARVIAGQGTVMLELLEQIAELDVVVAPVGGGGLLSGLALAAKSLRPSIEVVGAEPAGADDAFRSFGLGRLIPQDNPQTIADGLRAGLGVLNFPIIQRHVDTILTVTEQSIVEAMQLQWSRLKTVTEPSGAVSFAAVLEHPERFRGRRVGVLVSGGNVDFDNLPW</sequence>
<protein>
    <submittedName>
        <fullName evidence="4">Pyridoxal-phosphate dependent enzyme</fullName>
    </submittedName>
</protein>
<evidence type="ECO:0000313" key="4">
    <source>
        <dbReference type="EMBL" id="MCX2979919.1"/>
    </source>
</evidence>
<evidence type="ECO:0000313" key="5">
    <source>
        <dbReference type="Proteomes" id="UP001143362"/>
    </source>
</evidence>
<dbReference type="InterPro" id="IPR001926">
    <property type="entry name" value="TrpB-like_PALP"/>
</dbReference>
<dbReference type="PANTHER" id="PTHR43050:SF1">
    <property type="entry name" value="SERINE RACEMASE"/>
    <property type="match status" value="1"/>
</dbReference>
<accession>A0ABT3TES6</accession>
<dbReference type="Proteomes" id="UP001143362">
    <property type="component" value="Unassembled WGS sequence"/>
</dbReference>
<dbReference type="PANTHER" id="PTHR43050">
    <property type="entry name" value="SERINE / THREONINE RACEMASE FAMILY MEMBER"/>
    <property type="match status" value="1"/>
</dbReference>
<comment type="cofactor">
    <cofactor evidence="1">
        <name>pyridoxal 5'-phosphate</name>
        <dbReference type="ChEBI" id="CHEBI:597326"/>
    </cofactor>
</comment>
<keyword evidence="5" id="KW-1185">Reference proteome</keyword>
<organism evidence="4 5">
    <name type="scientific">Candidatus Litorirhabdus singularis</name>
    <dbReference type="NCBI Taxonomy" id="2518993"/>
    <lineage>
        <taxon>Bacteria</taxon>
        <taxon>Pseudomonadati</taxon>
        <taxon>Pseudomonadota</taxon>
        <taxon>Gammaproteobacteria</taxon>
        <taxon>Cellvibrionales</taxon>
        <taxon>Halieaceae</taxon>
        <taxon>Candidatus Litorirhabdus</taxon>
    </lineage>
</organism>
<evidence type="ECO:0000256" key="1">
    <source>
        <dbReference type="ARBA" id="ARBA00001933"/>
    </source>
</evidence>
<dbReference type="SUPFAM" id="SSF53686">
    <property type="entry name" value="Tryptophan synthase beta subunit-like PLP-dependent enzymes"/>
    <property type="match status" value="1"/>
</dbReference>
<proteinExistence type="predicted"/>
<dbReference type="CDD" id="cd01562">
    <property type="entry name" value="Thr-dehyd"/>
    <property type="match status" value="1"/>
</dbReference>